<keyword evidence="1" id="KW-1133">Transmembrane helix</keyword>
<reference evidence="2" key="1">
    <citation type="submission" date="2022-10" db="EMBL/GenBank/DDBJ databases">
        <title>Novel sulphate-reducing endosymbionts in the free-living metamonad Anaeramoeba.</title>
        <authorList>
            <person name="Jerlstrom-Hultqvist J."/>
            <person name="Cepicka I."/>
            <person name="Gallot-Lavallee L."/>
            <person name="Salas-Leiva D."/>
            <person name="Curtis B.A."/>
            <person name="Zahonova K."/>
            <person name="Pipaliya S."/>
            <person name="Dacks J."/>
            <person name="Roger A.J."/>
        </authorList>
    </citation>
    <scope>NUCLEOTIDE SEQUENCE</scope>
    <source>
        <strain evidence="2">BMAN</strain>
    </source>
</reference>
<keyword evidence="1" id="KW-0812">Transmembrane</keyword>
<accession>A0A9Q0LBH4</accession>
<feature type="transmembrane region" description="Helical" evidence="1">
    <location>
        <begin position="131"/>
        <end position="156"/>
    </location>
</feature>
<keyword evidence="1" id="KW-0472">Membrane</keyword>
<proteinExistence type="predicted"/>
<dbReference type="AlphaFoldDB" id="A0A9Q0LBH4"/>
<keyword evidence="3" id="KW-1185">Reference proteome</keyword>
<organism evidence="2 3">
    <name type="scientific">Anaeramoeba ignava</name>
    <name type="common">Anaerobic marine amoeba</name>
    <dbReference type="NCBI Taxonomy" id="1746090"/>
    <lineage>
        <taxon>Eukaryota</taxon>
        <taxon>Metamonada</taxon>
        <taxon>Anaeramoebidae</taxon>
        <taxon>Anaeramoeba</taxon>
    </lineage>
</organism>
<sequence>MDEYLLKSLTIFFLLILIFALISALFFFKTIALTFWKRAGIILCIFSLFFPLFHVPEQKPFIPSKIFEEKVIQKEILECPNLDVEGFLAVKTGFECLNGVLNQIFNSINQYFISHFEEKETRFSEGYSVSLVLLFFGIFHVFIGGFAAKLGLFMLFSSFRFYFLFCCFKSSYSFSC</sequence>
<feature type="transmembrane region" description="Helical" evidence="1">
    <location>
        <begin position="6"/>
        <end position="28"/>
    </location>
</feature>
<evidence type="ECO:0000313" key="3">
    <source>
        <dbReference type="Proteomes" id="UP001149090"/>
    </source>
</evidence>
<evidence type="ECO:0000313" key="2">
    <source>
        <dbReference type="EMBL" id="KAJ5069334.1"/>
    </source>
</evidence>
<dbReference type="EMBL" id="JAPDFW010000105">
    <property type="protein sequence ID" value="KAJ5069334.1"/>
    <property type="molecule type" value="Genomic_DNA"/>
</dbReference>
<gene>
    <name evidence="2" type="ORF">M0811_11677</name>
</gene>
<feature type="transmembrane region" description="Helical" evidence="1">
    <location>
        <begin position="35"/>
        <end position="53"/>
    </location>
</feature>
<name>A0A9Q0LBH4_ANAIG</name>
<protein>
    <submittedName>
        <fullName evidence="2">Uncharacterized protein</fullName>
    </submittedName>
</protein>
<comment type="caution">
    <text evidence="2">The sequence shown here is derived from an EMBL/GenBank/DDBJ whole genome shotgun (WGS) entry which is preliminary data.</text>
</comment>
<evidence type="ECO:0000256" key="1">
    <source>
        <dbReference type="SAM" id="Phobius"/>
    </source>
</evidence>
<dbReference type="Proteomes" id="UP001149090">
    <property type="component" value="Unassembled WGS sequence"/>
</dbReference>